<name>A0A4Q1AWI6_9BACT</name>
<dbReference type="OrthoDB" id="9803916at2"/>
<dbReference type="Pfam" id="PF10996">
    <property type="entry name" value="Beta-Casp"/>
    <property type="match status" value="1"/>
</dbReference>
<dbReference type="SMART" id="SM01027">
    <property type="entry name" value="Beta-Casp"/>
    <property type="match status" value="1"/>
</dbReference>
<dbReference type="CDD" id="cd16295">
    <property type="entry name" value="TTHA0252-CPSF-like_MBL-fold"/>
    <property type="match status" value="1"/>
</dbReference>
<evidence type="ECO:0000313" key="4">
    <source>
        <dbReference type="EMBL" id="RXK12451.1"/>
    </source>
</evidence>
<dbReference type="PANTHER" id="PTHR11203">
    <property type="entry name" value="CLEAVAGE AND POLYADENYLATION SPECIFICITY FACTOR FAMILY MEMBER"/>
    <property type="match status" value="1"/>
</dbReference>
<sequence>MAYYSSYGAAQGVTGSCHLLEVGYLKILVDCGLFQGRDEELNIEEFEFDPSEIDYVIITHAHLDHIGRLPLLVKEGFNKKIISTRATYEIAKLMLANAAGIIQESKNPIYNENDVEPTLRCFGTFLEYNESMQLSEDIKISFKNAGHILGSASLKIEYKEDGMDKSAIFSGDLGQDSRIITSSVQAWEKGNYIFLESTYGDRLHDDLNISINSFKENILKTINNGGVVLLPSFALERTQELLYLLKQMSEEGLLSNIPVYLDAPLATNVTKVFKKFPYLMNDEIKTVFEEGNDPFSFKELKVTLLKEESIRINEVAGPKIIIAGSGMCEGGRIKYHLVRYLQDPRNKVIFVGFQVPGTLGRKISDSANETIKIDDTHIKVKADIEVINGFSAHADQGDLINFVKDLKDVFCIYLIHGDEQRLKIFKEKINDELESKVHIVKKKERIYI</sequence>
<feature type="domain" description="Beta-Casp" evidence="3">
    <location>
        <begin position="238"/>
        <end position="363"/>
    </location>
</feature>
<dbReference type="AlphaFoldDB" id="A0A4Q1AWI6"/>
<dbReference type="SUPFAM" id="SSF56281">
    <property type="entry name" value="Metallo-hydrolase/oxidoreductase"/>
    <property type="match status" value="1"/>
</dbReference>
<dbReference type="InterPro" id="IPR001279">
    <property type="entry name" value="Metallo-B-lactamas"/>
</dbReference>
<dbReference type="EMBL" id="NXIE01000003">
    <property type="protein sequence ID" value="RXK12451.1"/>
    <property type="molecule type" value="Genomic_DNA"/>
</dbReference>
<dbReference type="InterPro" id="IPR011108">
    <property type="entry name" value="RMMBL"/>
</dbReference>
<organism evidence="4 5">
    <name type="scientific">Halarcobacter mediterraneus</name>
    <dbReference type="NCBI Taxonomy" id="2023153"/>
    <lineage>
        <taxon>Bacteria</taxon>
        <taxon>Pseudomonadati</taxon>
        <taxon>Campylobacterota</taxon>
        <taxon>Epsilonproteobacteria</taxon>
        <taxon>Campylobacterales</taxon>
        <taxon>Arcobacteraceae</taxon>
        <taxon>Halarcobacter</taxon>
    </lineage>
</organism>
<dbReference type="Gene3D" id="3.60.15.10">
    <property type="entry name" value="Ribonuclease Z/Hydroxyacylglutathione hydrolase-like"/>
    <property type="match status" value="1"/>
</dbReference>
<dbReference type="PANTHER" id="PTHR11203:SF37">
    <property type="entry name" value="INTEGRATOR COMPLEX SUBUNIT 11"/>
    <property type="match status" value="1"/>
</dbReference>
<keyword evidence="1 4" id="KW-0378">Hydrolase</keyword>
<dbReference type="Pfam" id="PF00753">
    <property type="entry name" value="Lactamase_B"/>
    <property type="match status" value="1"/>
</dbReference>
<dbReference type="InterPro" id="IPR050698">
    <property type="entry name" value="MBL"/>
</dbReference>
<reference evidence="4 5" key="1">
    <citation type="submission" date="2017-09" db="EMBL/GenBank/DDBJ databases">
        <title>Genomics of the genus Arcobacter.</title>
        <authorList>
            <person name="Perez-Cataluna A."/>
            <person name="Figueras M.J."/>
            <person name="Salas-Masso N."/>
        </authorList>
    </citation>
    <scope>NUCLEOTIDE SEQUENCE [LARGE SCALE GENOMIC DNA]</scope>
    <source>
        <strain evidence="4 5">F156-34</strain>
    </source>
</reference>
<protein>
    <submittedName>
        <fullName evidence="4">MBL fold metallo-hydrolase</fullName>
    </submittedName>
</protein>
<comment type="caution">
    <text evidence="4">The sequence shown here is derived from an EMBL/GenBank/DDBJ whole genome shotgun (WGS) entry which is preliminary data.</text>
</comment>
<accession>A0A4Q1AWI6</accession>
<evidence type="ECO:0000313" key="5">
    <source>
        <dbReference type="Proteomes" id="UP000289718"/>
    </source>
</evidence>
<evidence type="ECO:0000259" key="3">
    <source>
        <dbReference type="SMART" id="SM01027"/>
    </source>
</evidence>
<gene>
    <name evidence="4" type="ORF">CP965_07655</name>
</gene>
<evidence type="ECO:0000256" key="1">
    <source>
        <dbReference type="ARBA" id="ARBA00022801"/>
    </source>
</evidence>
<evidence type="ECO:0000259" key="2">
    <source>
        <dbReference type="SMART" id="SM00849"/>
    </source>
</evidence>
<proteinExistence type="predicted"/>
<dbReference type="GO" id="GO:0004521">
    <property type="term" value="F:RNA endonuclease activity"/>
    <property type="evidence" value="ECO:0007669"/>
    <property type="project" value="TreeGrafter"/>
</dbReference>
<dbReference type="Pfam" id="PF07521">
    <property type="entry name" value="RMMBL"/>
    <property type="match status" value="1"/>
</dbReference>
<keyword evidence="5" id="KW-1185">Reference proteome</keyword>
<dbReference type="InterPro" id="IPR036866">
    <property type="entry name" value="RibonucZ/Hydroxyglut_hydro"/>
</dbReference>
<dbReference type="Proteomes" id="UP000289718">
    <property type="component" value="Unassembled WGS sequence"/>
</dbReference>
<dbReference type="InterPro" id="IPR022712">
    <property type="entry name" value="Beta_Casp"/>
</dbReference>
<feature type="domain" description="Metallo-beta-lactamase" evidence="2">
    <location>
        <begin position="14"/>
        <end position="233"/>
    </location>
</feature>
<dbReference type="RefSeq" id="WP_129061510.1">
    <property type="nucleotide sequence ID" value="NZ_NXIE01000003.1"/>
</dbReference>
<dbReference type="Gene3D" id="3.40.50.10890">
    <property type="match status" value="1"/>
</dbReference>
<dbReference type="GO" id="GO:0016787">
    <property type="term" value="F:hydrolase activity"/>
    <property type="evidence" value="ECO:0007669"/>
    <property type="project" value="UniProtKB-KW"/>
</dbReference>
<dbReference type="SMART" id="SM00849">
    <property type="entry name" value="Lactamase_B"/>
    <property type="match status" value="1"/>
</dbReference>